<evidence type="ECO:0000259" key="11">
    <source>
        <dbReference type="Pfam" id="PF24499"/>
    </source>
</evidence>
<feature type="domain" description="TMEM131L fifth Ig-like" evidence="12">
    <location>
        <begin position="851"/>
        <end position="916"/>
    </location>
</feature>
<evidence type="ECO:0000256" key="3">
    <source>
        <dbReference type="ARBA" id="ARBA00022692"/>
    </source>
</evidence>
<evidence type="ECO:0000256" key="8">
    <source>
        <dbReference type="SAM" id="Phobius"/>
    </source>
</evidence>
<evidence type="ECO:0000259" key="12">
    <source>
        <dbReference type="Pfam" id="PF24501"/>
    </source>
</evidence>
<sequence length="1299" mass="142942">MAPGLPTSPSPHHHLICCRLPLHNGFCQALVLIGILFFFTLSWFSNAGKGNNLIPYARGLQESLVYNDGGEGCDAYEEGALSAVYAQKSSQGCSGVKNVFARSDSFCFLSTLPCFHVGSDSCSESLENPVHSRTELHPPLDELLDGTKVSCFHVETNSGRDEGFAPVKENFPCDDIGSCVVPLKSDARMRYMDRLDFPSYETSDEFQSDLPNGSLLPHINISPPFLDWGTTHLYMPSKVSLTVTNTHTESDLLIYEPFSTNSQYHALEFEQLSLAPGEATSIGFVFLPRWLGTSSAHLVLQTNFGGFVIHAKGTAVDSPYRIQPLVGFDVASDGRLSKKLSMYNSLDEVIYVEEVRALISISYENRSHTAHIVCQREPSDQPSGDFNMMLNGNKWFNLEHGEFGESFVGLSPHRLWELHPHNTESIIEINLFTHREGNFSGVLCMKYHGSSFGKNETIVVPLEAHVKDRVGYHTPSGSISVFLESASPCESQGSVFSLFVRNSASYLLRLVKVIEMTNTIKLFEVKYIQGLILYPGTVTHVALVIYSSDTNLMEISAGMPAVMSNCKLAIVTNDSVSPLIEVPCEDLVKTCLRHEARVGLVASEDSYVDMWLQHEEKQSTDAKTGSLGNTGEELFPIKLSPLGGSKVDKLIVENWRSHGTMVGMSVLEDHEVFFPMVQVGTYQYRWISVKNPSQKPVLMQLVLNSAVIVDQCKSVDFWSDHHFFTRPTQMQSNRNMHGFSIAETALVEAFVHPLGAAEFGPIIFQPLSRCMWRTSVLIRNNLSGVEWLPLQGVGGFQSLLLLEDSEPVQKLLFDLNLLPNLNVSSREHSFHAESSGATCAHLLFKELYAKNAGEFPLEVINLDISGNSCRFNGFVIQNCRGFTLEPGESTRLLISFQPDFSAAVVHGDLELVMSTGILVIPMKASLPINMVKLCRKPILSTLLMKFLLVVLLAALVSILLCALSRVSSIISEDLLMNKNKNIATVSRVGKTSRLHRNPKNTRSLKEDHKPEVSVISKEDFDHQNKGPFPPPPSSVRHMEEIDSSQSMETHQSDNLTIRVIKEKSRRRKRRAGGGGAGLAAMLEVSSSQSGNSTPSSPLSPGDYTRQLWPGSPQASEHPFARGAELNNEKGEMLLAPGEVHESGVSMNCGSSSVPSTTCEQSLSEKTCGRPVLLPSATFPGACRRTSCVIAPVSSISTSPIAPHARAPGSKLSMEKMVKMDEEFASGQEFIYYNIWGNHFGDHILKGTSESPPRASDASEGDSRSFFAEDPQTLMMMSSAISVSPTPERSYGVNYPRQKG</sequence>
<evidence type="ECO:0000256" key="1">
    <source>
        <dbReference type="ARBA" id="ARBA00004479"/>
    </source>
</evidence>
<dbReference type="InterPro" id="IPR055436">
    <property type="entry name" value="Ig_TMEM131L_4"/>
</dbReference>
<evidence type="ECO:0000259" key="10">
    <source>
        <dbReference type="Pfam" id="PF24474"/>
    </source>
</evidence>
<organism evidence="13">
    <name type="scientific">Anthurium amnicola</name>
    <dbReference type="NCBI Taxonomy" id="1678845"/>
    <lineage>
        <taxon>Eukaryota</taxon>
        <taxon>Viridiplantae</taxon>
        <taxon>Streptophyta</taxon>
        <taxon>Embryophyta</taxon>
        <taxon>Tracheophyta</taxon>
        <taxon>Spermatophyta</taxon>
        <taxon>Magnoliopsida</taxon>
        <taxon>Liliopsida</taxon>
        <taxon>Araceae</taxon>
        <taxon>Pothoideae</taxon>
        <taxon>Potheae</taxon>
        <taxon>Anthurium</taxon>
    </lineage>
</organism>
<feature type="compositionally biased region" description="Polar residues" evidence="7">
    <location>
        <begin position="1043"/>
        <end position="1055"/>
    </location>
</feature>
<keyword evidence="5 8" id="KW-1133">Transmembrane helix</keyword>
<evidence type="ECO:0000256" key="2">
    <source>
        <dbReference type="ARBA" id="ARBA00006682"/>
    </source>
</evidence>
<protein>
    <submittedName>
        <fullName evidence="13">Transmembrane protein 131</fullName>
    </submittedName>
</protein>
<gene>
    <name evidence="13" type="primary">CG8370_0</name>
    <name evidence="13" type="ORF">g.78367</name>
</gene>
<feature type="domain" description="Transmembrane protein 131-like N-terminal" evidence="9">
    <location>
        <begin position="220"/>
        <end position="302"/>
    </location>
</feature>
<keyword evidence="6 8" id="KW-0472">Membrane</keyword>
<dbReference type="Pfam" id="PF12371">
    <property type="entry name" value="TMEM131_like_N"/>
    <property type="match status" value="1"/>
</dbReference>
<feature type="transmembrane region" description="Helical" evidence="8">
    <location>
        <begin position="942"/>
        <end position="963"/>
    </location>
</feature>
<feature type="domain" description="DUF7579" evidence="10">
    <location>
        <begin position="477"/>
        <end position="595"/>
    </location>
</feature>
<evidence type="ECO:0000313" key="13">
    <source>
        <dbReference type="EMBL" id="JAT51528.1"/>
    </source>
</evidence>
<evidence type="ECO:0000256" key="5">
    <source>
        <dbReference type="ARBA" id="ARBA00022989"/>
    </source>
</evidence>
<dbReference type="Gene3D" id="2.60.40.10">
    <property type="entry name" value="Immunoglobulins"/>
    <property type="match status" value="1"/>
</dbReference>
<dbReference type="InterPro" id="IPR013783">
    <property type="entry name" value="Ig-like_fold"/>
</dbReference>
<accession>A0A1D1YA52</accession>
<dbReference type="InterPro" id="IPR022113">
    <property type="entry name" value="TMEM131L_N"/>
</dbReference>
<feature type="compositionally biased region" description="Low complexity" evidence="7">
    <location>
        <begin position="1085"/>
        <end position="1100"/>
    </location>
</feature>
<feature type="region of interest" description="Disordered" evidence="7">
    <location>
        <begin position="989"/>
        <end position="1117"/>
    </location>
</feature>
<feature type="compositionally biased region" description="Basic residues" evidence="7">
    <location>
        <begin position="990"/>
        <end position="999"/>
    </location>
</feature>
<feature type="compositionally biased region" description="Basic and acidic residues" evidence="7">
    <location>
        <begin position="1003"/>
        <end position="1024"/>
    </location>
</feature>
<evidence type="ECO:0000256" key="6">
    <source>
        <dbReference type="ARBA" id="ARBA00023136"/>
    </source>
</evidence>
<dbReference type="PANTHER" id="PTHR22050:SF0">
    <property type="entry name" value="TRANSMEMBRANE PROTEIN 131 HOMOLOG"/>
    <property type="match status" value="1"/>
</dbReference>
<feature type="transmembrane region" description="Helical" evidence="8">
    <location>
        <begin position="25"/>
        <end position="44"/>
    </location>
</feature>
<keyword evidence="3 8" id="KW-0812">Transmembrane</keyword>
<evidence type="ECO:0000256" key="4">
    <source>
        <dbReference type="ARBA" id="ARBA00022729"/>
    </source>
</evidence>
<evidence type="ECO:0000259" key="9">
    <source>
        <dbReference type="Pfam" id="PF12371"/>
    </source>
</evidence>
<evidence type="ECO:0000256" key="7">
    <source>
        <dbReference type="SAM" id="MobiDB-lite"/>
    </source>
</evidence>
<name>A0A1D1YA52_9ARAE</name>
<dbReference type="InterPro" id="IPR039877">
    <property type="entry name" value="TMEM131-like"/>
</dbReference>
<feature type="region of interest" description="Disordered" evidence="7">
    <location>
        <begin position="1246"/>
        <end position="1299"/>
    </location>
</feature>
<reference evidence="13" key="1">
    <citation type="submission" date="2015-07" db="EMBL/GenBank/DDBJ databases">
        <title>Transcriptome Assembly of Anthurium amnicola.</title>
        <authorList>
            <person name="Suzuki J."/>
        </authorList>
    </citation>
    <scope>NUCLEOTIDE SEQUENCE</scope>
</reference>
<dbReference type="InterPro" id="IPR055437">
    <property type="entry name" value="TMEM131L_Ig_5"/>
</dbReference>
<dbReference type="Pfam" id="PF24474">
    <property type="entry name" value="DUF7579"/>
    <property type="match status" value="1"/>
</dbReference>
<dbReference type="GO" id="GO:0016020">
    <property type="term" value="C:membrane"/>
    <property type="evidence" value="ECO:0007669"/>
    <property type="project" value="UniProtKB-SubCell"/>
</dbReference>
<proteinExistence type="inferred from homology"/>
<dbReference type="PANTHER" id="PTHR22050">
    <property type="entry name" value="RW1 PROTEIN HOMOLOG"/>
    <property type="match status" value="1"/>
</dbReference>
<comment type="similarity">
    <text evidence="2">Belongs to the TMEM131 family.</text>
</comment>
<dbReference type="Pfam" id="PF24499">
    <property type="entry name" value="Ig_TMEM131L_4"/>
    <property type="match status" value="1"/>
</dbReference>
<comment type="subcellular location">
    <subcellularLocation>
        <location evidence="1">Membrane</location>
        <topology evidence="1">Single-pass type I membrane protein</topology>
    </subcellularLocation>
</comment>
<dbReference type="EMBL" id="GDJX01016408">
    <property type="protein sequence ID" value="JAT51528.1"/>
    <property type="molecule type" value="Transcribed_RNA"/>
</dbReference>
<dbReference type="InterPro" id="IPR056001">
    <property type="entry name" value="DUF7579"/>
</dbReference>
<feature type="compositionally biased region" description="Polar residues" evidence="7">
    <location>
        <begin position="1274"/>
        <end position="1286"/>
    </location>
</feature>
<keyword evidence="4" id="KW-0732">Signal</keyword>
<dbReference type="Pfam" id="PF24501">
    <property type="entry name" value="Ig_TMEM131L_5"/>
    <property type="match status" value="1"/>
</dbReference>
<feature type="domain" description="TMEM131L fourth Ig-like" evidence="11">
    <location>
        <begin position="673"/>
        <end position="794"/>
    </location>
</feature>